<evidence type="ECO:0000313" key="2">
    <source>
        <dbReference type="Proteomes" id="UP000231279"/>
    </source>
</evidence>
<reference evidence="2" key="1">
    <citation type="journal article" date="2018" name="Gigascience">
        <title>Genome assembly of the Pink Ipe (Handroanthus impetiginosus, Bignoniaceae), a highly valued, ecologically keystone Neotropical timber forest tree.</title>
        <authorList>
            <person name="Silva-Junior O.B."/>
            <person name="Grattapaglia D."/>
            <person name="Novaes E."/>
            <person name="Collevatti R.G."/>
        </authorList>
    </citation>
    <scope>NUCLEOTIDE SEQUENCE [LARGE SCALE GENOMIC DNA]</scope>
    <source>
        <strain evidence="2">cv. UFG-1</strain>
    </source>
</reference>
<dbReference type="AlphaFoldDB" id="A0A2G9I8N7"/>
<proteinExistence type="predicted"/>
<evidence type="ECO:0000313" key="1">
    <source>
        <dbReference type="EMBL" id="PIN26111.1"/>
    </source>
</evidence>
<dbReference type="OrthoDB" id="1673075at2759"/>
<keyword evidence="2" id="KW-1185">Reference proteome</keyword>
<sequence length="84" mass="9407">MALSGTWAMCEEKNTSGKSILGISVAGPKKLKRSKITESVMEFESHLTKRSKLSAFTAQEIRFATSIMPWSCRIPISEGFYEFL</sequence>
<comment type="caution">
    <text evidence="1">The sequence shown here is derived from an EMBL/GenBank/DDBJ whole genome shotgun (WGS) entry which is preliminary data.</text>
</comment>
<accession>A0A2G9I8N7</accession>
<protein>
    <submittedName>
        <fullName evidence="1">Uncharacterized protein</fullName>
    </submittedName>
</protein>
<dbReference type="EMBL" id="NKXS01000150">
    <property type="protein sequence ID" value="PIN26111.1"/>
    <property type="molecule type" value="Genomic_DNA"/>
</dbReference>
<name>A0A2G9I8N7_9LAMI</name>
<organism evidence="1 2">
    <name type="scientific">Handroanthus impetiginosus</name>
    <dbReference type="NCBI Taxonomy" id="429701"/>
    <lineage>
        <taxon>Eukaryota</taxon>
        <taxon>Viridiplantae</taxon>
        <taxon>Streptophyta</taxon>
        <taxon>Embryophyta</taxon>
        <taxon>Tracheophyta</taxon>
        <taxon>Spermatophyta</taxon>
        <taxon>Magnoliopsida</taxon>
        <taxon>eudicotyledons</taxon>
        <taxon>Gunneridae</taxon>
        <taxon>Pentapetalae</taxon>
        <taxon>asterids</taxon>
        <taxon>lamiids</taxon>
        <taxon>Lamiales</taxon>
        <taxon>Bignoniaceae</taxon>
        <taxon>Crescentiina</taxon>
        <taxon>Tabebuia alliance</taxon>
        <taxon>Handroanthus</taxon>
    </lineage>
</organism>
<dbReference type="Proteomes" id="UP000231279">
    <property type="component" value="Unassembled WGS sequence"/>
</dbReference>
<gene>
    <name evidence="1" type="ORF">CDL12_01146</name>
</gene>